<evidence type="ECO:0000313" key="2">
    <source>
        <dbReference type="Proteomes" id="UP000001876"/>
    </source>
</evidence>
<sequence>MYYQSAVLPEVYTVRTVISHRPSSQVRGGVRYFVRAVPRRDPQFLPVLAPLQRARALGEPQHPPPQPLRGRRGALGTRVGTLGTQRRHLDELHAVLAAHRDDVEPVRGGDAEARRPARVFRRHRVHDPRHRVPRRVERDNLPRGRGRAEVRHARGRGGPRAEGVARFWFFRERRAARGARRERLEALKGG</sequence>
<accession>C1N544</accession>
<dbReference type="Proteomes" id="UP000001876">
    <property type="component" value="Unassembled WGS sequence"/>
</dbReference>
<gene>
    <name evidence="1" type="ORF">MICPUCDRAFT_66923</name>
</gene>
<protein>
    <submittedName>
        <fullName evidence="1">Predicted protein</fullName>
    </submittedName>
</protein>
<keyword evidence="2" id="KW-1185">Reference proteome</keyword>
<dbReference type="GeneID" id="9688349"/>
<name>C1N544_MICPC</name>
<dbReference type="KEGG" id="mpp:MICPUCDRAFT_66923"/>
<organism evidence="2">
    <name type="scientific">Micromonas pusilla (strain CCMP1545)</name>
    <name type="common">Picoplanktonic green alga</name>
    <dbReference type="NCBI Taxonomy" id="564608"/>
    <lineage>
        <taxon>Eukaryota</taxon>
        <taxon>Viridiplantae</taxon>
        <taxon>Chlorophyta</taxon>
        <taxon>Mamiellophyceae</taxon>
        <taxon>Mamiellales</taxon>
        <taxon>Mamiellaceae</taxon>
        <taxon>Micromonas</taxon>
    </lineage>
</organism>
<proteinExistence type="predicted"/>
<evidence type="ECO:0000313" key="1">
    <source>
        <dbReference type="EMBL" id="EEH52848.1"/>
    </source>
</evidence>
<reference evidence="1 2" key="1">
    <citation type="journal article" date="2009" name="Science">
        <title>Green evolution and dynamic adaptations revealed by genomes of the marine picoeukaryotes Micromonas.</title>
        <authorList>
            <person name="Worden A.Z."/>
            <person name="Lee J.H."/>
            <person name="Mock T."/>
            <person name="Rouze P."/>
            <person name="Simmons M.P."/>
            <person name="Aerts A.L."/>
            <person name="Allen A.E."/>
            <person name="Cuvelier M.L."/>
            <person name="Derelle E."/>
            <person name="Everett M.V."/>
            <person name="Foulon E."/>
            <person name="Grimwood J."/>
            <person name="Gundlach H."/>
            <person name="Henrissat B."/>
            <person name="Napoli C."/>
            <person name="McDonald S.M."/>
            <person name="Parker M.S."/>
            <person name="Rombauts S."/>
            <person name="Salamov A."/>
            <person name="Von Dassow P."/>
            <person name="Badger J.H."/>
            <person name="Coutinho P.M."/>
            <person name="Demir E."/>
            <person name="Dubchak I."/>
            <person name="Gentemann C."/>
            <person name="Eikrem W."/>
            <person name="Gready J.E."/>
            <person name="John U."/>
            <person name="Lanier W."/>
            <person name="Lindquist E.A."/>
            <person name="Lucas S."/>
            <person name="Mayer K.F."/>
            <person name="Moreau H."/>
            <person name="Not F."/>
            <person name="Otillar R."/>
            <person name="Panaud O."/>
            <person name="Pangilinan J."/>
            <person name="Paulsen I."/>
            <person name="Piegu B."/>
            <person name="Poliakov A."/>
            <person name="Robbens S."/>
            <person name="Schmutz J."/>
            <person name="Toulza E."/>
            <person name="Wyss T."/>
            <person name="Zelensky A."/>
            <person name="Zhou K."/>
            <person name="Armbrust E.V."/>
            <person name="Bhattacharya D."/>
            <person name="Goodenough U.W."/>
            <person name="Van de Peer Y."/>
            <person name="Grigoriev I.V."/>
        </authorList>
    </citation>
    <scope>NUCLEOTIDE SEQUENCE [LARGE SCALE GENOMIC DNA]</scope>
    <source>
        <strain evidence="1 2">CCMP1545</strain>
    </source>
</reference>
<dbReference type="RefSeq" id="XP_003062909.1">
    <property type="nucleotide sequence ID" value="XM_003062863.1"/>
</dbReference>
<dbReference type="AlphaFoldDB" id="C1N544"/>
<dbReference type="EMBL" id="GG663747">
    <property type="protein sequence ID" value="EEH52848.1"/>
    <property type="molecule type" value="Genomic_DNA"/>
</dbReference>